<dbReference type="Gene3D" id="3.40.50.300">
    <property type="entry name" value="P-loop containing nucleotide triphosphate hydrolases"/>
    <property type="match status" value="1"/>
</dbReference>
<feature type="repeat" description="WD" evidence="3">
    <location>
        <begin position="1010"/>
        <end position="1046"/>
    </location>
</feature>
<keyword evidence="1 3" id="KW-0853">WD repeat</keyword>
<evidence type="ECO:0000256" key="2">
    <source>
        <dbReference type="ARBA" id="ARBA00022737"/>
    </source>
</evidence>
<dbReference type="EMBL" id="JACYCD010000049">
    <property type="protein sequence ID" value="KAF8707960.1"/>
    <property type="molecule type" value="Genomic_DNA"/>
</dbReference>
<dbReference type="GO" id="GO:0006367">
    <property type="term" value="P:transcription initiation at RNA polymerase II promoter"/>
    <property type="evidence" value="ECO:0007669"/>
    <property type="project" value="TreeGrafter"/>
</dbReference>
<proteinExistence type="predicted"/>
<dbReference type="Proteomes" id="UP000602905">
    <property type="component" value="Unassembled WGS sequence"/>
</dbReference>
<dbReference type="SUPFAM" id="SSF52540">
    <property type="entry name" value="P-loop containing nucleoside triphosphate hydrolases"/>
    <property type="match status" value="1"/>
</dbReference>
<sequence>MSSAPIKKIKQGLFESTVHKVTKQGRSGRATPEPSLNPKHDIQPSSLPPCKPFQLQPSNTVSRDMSTSSPHSNKEASPEGSVPPSHHRSACIAISAVTSVHINQTSALLLSRASRTLRIVREGAKIFPPFQAAIDEMILCLEGTQIDPKHPREYDRMLSSLGTLSNTLDYHMQRSNPLRMSDCIAKMTKSINEQTEIIKGRKDLSTERKLAKAKQDDEDIMNAYHRIEAAFQQLHTEAILSVWGIVDEQATNNLLDKLSPSKLAAHNSALSDDLGRRLCTENTRKQVLSDLDHWSNNPAAPNIYWMNGMAGTGKTTIAYTFAQSLETRGALGGSFFCTRTSGECREVARIIPTVAYQLARSFAPFKSAMVDTLSKDSDLGSQTMTDQIKNLIIQPLLQVEDAMPRGLVVLIDALDECSNPKAVGQMLEALFAAAPGLPLKFFVASRPEPSIHPRVQARSDLARSICVLHDIEKSLVQTDIRLYLQDELRFMAATEAQIEQLAELSGSLFIYAATAIRYVRAEGVIIDHNERLETILNASSKSRQHTEINELYATVLSDALENKMLEHSEQQQMKLVLWTVVCACEPLHVETIAALVGIGARKASILLQSLFSVVHVSQASGMVTTLHASLSDFLLDESRSKRLHCNEARHNEVLAKECFNIMERQLKFNICQLKSSFVLDSEVQDLPSRISSAISPTLSYVSHHWGSHVVRSPVDDYLQTRLQEFLSSRLLLWMEVLSLKRALDVGISMLSELKSWMSSVTTSSDLTKSLDDSWLFLARFAANPMSSSTPHIYISALAFCHYSSFVYQQYWPRTRQLLSIQGSVVEQSQPPLLATWAMHSVPFALSFYPDGSRFAIGFEDGSIHVVNPHSGALVLAPLIGHTGLVRSISFSPDGSMFASGSYDSTVIVWDAYTGTRLVGPIKAHDIRHFLHTTFFPGDKYIACGLDSDECPMVILSTSTGEQAPGWHVQQGSPMRVISFSPDGKHAVTGHNSGDVRVWSVQDGTIIHELSKVHNDWIRSIAFSPSGNKLLIASADGTVYAWDLQSGHGNPWLFGKHQEDVCCVVFSPDGTRAISCSSDRTVKLWNALQSISCNRQPWKPPASAVWSVAVSPDGSRIAAASGDHALYMFNAHDGSTTVEPLVAHTAEVLSLAFSHDGRYIASGGADGVICLWGGISGKQLSHPHRVHTGRIWSVSFSPDGRWVVSASSDKTMRIRGMGDDTLIASELVAAHENRVYSASFSFDGKRVVSGCADRTIRVWDPQTLSLLLDPFGSQTHTGEINSVTFSPDDRLIASGSFDCTICVFDSYTGHLVLGPLSAHTDWVRSVVFSPDGTHLISGSDDRTVRVWRVKDGAAVCEPMQGHQNKIFSVACSPDGAYIVSGSVDSTIRVWKAPGVGSSHSLKAVSSSWNHVKAHSAITGGLRISDDGWARNAKSQLVFWVPADMVDIFPVFPCFLEIGSRGTLSVGYTKRLLLGDEWDRCFVGAE</sequence>
<reference evidence="6" key="1">
    <citation type="submission" date="2020-09" db="EMBL/GenBank/DDBJ databases">
        <title>Comparative genome analyses of four rice-infecting Rhizoctonia solani isolates reveal extensive enrichment of homogalacturonan modification genes.</title>
        <authorList>
            <person name="Lee D.-Y."/>
            <person name="Jeon J."/>
            <person name="Kim K.-T."/>
            <person name="Cheong K."/>
            <person name="Song H."/>
            <person name="Choi G."/>
            <person name="Ko J."/>
            <person name="Opiyo S.O."/>
            <person name="Zuo S."/>
            <person name="Madhav S."/>
            <person name="Lee Y.-H."/>
            <person name="Wang G.-L."/>
        </authorList>
    </citation>
    <scope>NUCLEOTIDE SEQUENCE</scope>
    <source>
        <strain evidence="6">AG1-IA WGL</strain>
    </source>
</reference>
<evidence type="ECO:0000256" key="1">
    <source>
        <dbReference type="ARBA" id="ARBA00022574"/>
    </source>
</evidence>
<feature type="repeat" description="WD" evidence="3">
    <location>
        <begin position="1227"/>
        <end position="1268"/>
    </location>
</feature>
<dbReference type="SMART" id="SM00320">
    <property type="entry name" value="WD40"/>
    <property type="match status" value="12"/>
</dbReference>
<dbReference type="Pfam" id="PF00400">
    <property type="entry name" value="WD40"/>
    <property type="match status" value="11"/>
</dbReference>
<feature type="repeat" description="WD" evidence="3">
    <location>
        <begin position="1053"/>
        <end position="1085"/>
    </location>
</feature>
<accession>A0A8H7LST5</accession>
<feature type="region of interest" description="Disordered" evidence="4">
    <location>
        <begin position="1"/>
        <end position="87"/>
    </location>
</feature>
<feature type="repeat" description="WD" evidence="3">
    <location>
        <begin position="1272"/>
        <end position="1304"/>
    </location>
</feature>
<feature type="repeat" description="WD" evidence="3">
    <location>
        <begin position="1358"/>
        <end position="1390"/>
    </location>
</feature>
<evidence type="ECO:0000256" key="3">
    <source>
        <dbReference type="PROSITE-ProRule" id="PRU00221"/>
    </source>
</evidence>
<dbReference type="InterPro" id="IPR001680">
    <property type="entry name" value="WD40_rpt"/>
</dbReference>
<feature type="repeat" description="WD" evidence="3">
    <location>
        <begin position="1315"/>
        <end position="1356"/>
    </location>
</feature>
<gene>
    <name evidence="6" type="ORF">RHS03_04411</name>
</gene>
<dbReference type="GO" id="GO:0005669">
    <property type="term" value="C:transcription factor TFIID complex"/>
    <property type="evidence" value="ECO:0007669"/>
    <property type="project" value="TreeGrafter"/>
</dbReference>
<dbReference type="InterPro" id="IPR007111">
    <property type="entry name" value="NACHT_NTPase"/>
</dbReference>
<name>A0A8H7LST5_9AGAM</name>
<dbReference type="InterPro" id="IPR020472">
    <property type="entry name" value="WD40_PAC1"/>
</dbReference>
<evidence type="ECO:0000313" key="7">
    <source>
        <dbReference type="Proteomes" id="UP000602905"/>
    </source>
</evidence>
<feature type="compositionally biased region" description="Polar residues" evidence="4">
    <location>
        <begin position="55"/>
        <end position="71"/>
    </location>
</feature>
<evidence type="ECO:0000256" key="4">
    <source>
        <dbReference type="SAM" id="MobiDB-lite"/>
    </source>
</evidence>
<dbReference type="PRINTS" id="PR00320">
    <property type="entry name" value="GPROTEINBRPT"/>
</dbReference>
<feature type="repeat" description="WD" evidence="3">
    <location>
        <begin position="878"/>
        <end position="919"/>
    </location>
</feature>
<feature type="non-terminal residue" evidence="6">
    <location>
        <position position="1484"/>
    </location>
</feature>
<dbReference type="InterPro" id="IPR027417">
    <property type="entry name" value="P-loop_NTPase"/>
</dbReference>
<evidence type="ECO:0000313" key="6">
    <source>
        <dbReference type="EMBL" id="KAF8707960.1"/>
    </source>
</evidence>
<dbReference type="PANTHER" id="PTHR19879">
    <property type="entry name" value="TRANSCRIPTION INITIATION FACTOR TFIID"/>
    <property type="match status" value="1"/>
</dbReference>
<feature type="repeat" description="WD" evidence="3">
    <location>
        <begin position="967"/>
        <end position="1008"/>
    </location>
</feature>
<organism evidence="6 7">
    <name type="scientific">Rhizoctonia solani</name>
    <dbReference type="NCBI Taxonomy" id="456999"/>
    <lineage>
        <taxon>Eukaryota</taxon>
        <taxon>Fungi</taxon>
        <taxon>Dikarya</taxon>
        <taxon>Basidiomycota</taxon>
        <taxon>Agaricomycotina</taxon>
        <taxon>Agaricomycetes</taxon>
        <taxon>Cantharellales</taxon>
        <taxon>Ceratobasidiaceae</taxon>
        <taxon>Rhizoctonia</taxon>
    </lineage>
</organism>
<keyword evidence="2" id="KW-0677">Repeat</keyword>
<dbReference type="CDD" id="cd00200">
    <property type="entry name" value="WD40"/>
    <property type="match status" value="2"/>
</dbReference>
<evidence type="ECO:0000259" key="5">
    <source>
        <dbReference type="PROSITE" id="PS50837"/>
    </source>
</evidence>
<dbReference type="PROSITE" id="PS50294">
    <property type="entry name" value="WD_REPEATS_REGION"/>
    <property type="match status" value="9"/>
</dbReference>
<dbReference type="InterPro" id="IPR011047">
    <property type="entry name" value="Quinoprotein_ADH-like_sf"/>
</dbReference>
<dbReference type="PROSITE" id="PS50082">
    <property type="entry name" value="WD_REPEATS_2"/>
    <property type="match status" value="10"/>
</dbReference>
<dbReference type="InterPro" id="IPR019775">
    <property type="entry name" value="WD40_repeat_CS"/>
</dbReference>
<feature type="repeat" description="WD" evidence="3">
    <location>
        <begin position="1183"/>
        <end position="1213"/>
    </location>
</feature>
<dbReference type="OrthoDB" id="538223at2759"/>
<dbReference type="Pfam" id="PF24883">
    <property type="entry name" value="NPHP3_N"/>
    <property type="match status" value="1"/>
</dbReference>
<dbReference type="PROSITE" id="PS50837">
    <property type="entry name" value="NACHT"/>
    <property type="match status" value="1"/>
</dbReference>
<dbReference type="Gene3D" id="2.130.10.10">
    <property type="entry name" value="YVTN repeat-like/Quinoprotein amine dehydrogenase"/>
    <property type="match status" value="4"/>
</dbReference>
<dbReference type="InterPro" id="IPR056884">
    <property type="entry name" value="NPHP3-like_N"/>
</dbReference>
<protein>
    <submittedName>
        <fullName evidence="6">WD domain, G-beta repeat</fullName>
    </submittedName>
</protein>
<dbReference type="PANTHER" id="PTHR19879:SF9">
    <property type="entry name" value="TRANSCRIPTION INITIATION FACTOR TFIID SUBUNIT 5"/>
    <property type="match status" value="1"/>
</dbReference>
<dbReference type="PROSITE" id="PS00678">
    <property type="entry name" value="WD_REPEATS_1"/>
    <property type="match status" value="1"/>
</dbReference>
<comment type="caution">
    <text evidence="6">The sequence shown here is derived from an EMBL/GenBank/DDBJ whole genome shotgun (WGS) entry which is preliminary data.</text>
</comment>
<feature type="domain" description="NACHT" evidence="5">
    <location>
        <begin position="302"/>
        <end position="447"/>
    </location>
</feature>
<feature type="repeat" description="WD" evidence="3">
    <location>
        <begin position="1140"/>
        <end position="1171"/>
    </location>
</feature>
<dbReference type="SUPFAM" id="SSF50998">
    <property type="entry name" value="Quinoprotein alcohol dehydrogenase-like"/>
    <property type="match status" value="2"/>
</dbReference>
<dbReference type="InterPro" id="IPR015943">
    <property type="entry name" value="WD40/YVTN_repeat-like_dom_sf"/>
</dbReference>
<dbReference type="GO" id="GO:0016251">
    <property type="term" value="F:RNA polymerase II general transcription initiation factor activity"/>
    <property type="evidence" value="ECO:0007669"/>
    <property type="project" value="TreeGrafter"/>
</dbReference>